<evidence type="ECO:0000313" key="2">
    <source>
        <dbReference type="Proteomes" id="UP000479000"/>
    </source>
</evidence>
<dbReference type="EMBL" id="CADCXU010031876">
    <property type="protein sequence ID" value="CAB0017716.1"/>
    <property type="molecule type" value="Genomic_DNA"/>
</dbReference>
<gene>
    <name evidence="1" type="ORF">NTEN_LOCUS21669</name>
</gene>
<dbReference type="Proteomes" id="UP000479000">
    <property type="component" value="Unassembled WGS sequence"/>
</dbReference>
<organism evidence="1 2">
    <name type="scientific">Nesidiocoris tenuis</name>
    <dbReference type="NCBI Taxonomy" id="355587"/>
    <lineage>
        <taxon>Eukaryota</taxon>
        <taxon>Metazoa</taxon>
        <taxon>Ecdysozoa</taxon>
        <taxon>Arthropoda</taxon>
        <taxon>Hexapoda</taxon>
        <taxon>Insecta</taxon>
        <taxon>Pterygota</taxon>
        <taxon>Neoptera</taxon>
        <taxon>Paraneoptera</taxon>
        <taxon>Hemiptera</taxon>
        <taxon>Heteroptera</taxon>
        <taxon>Panheteroptera</taxon>
        <taxon>Cimicomorpha</taxon>
        <taxon>Miridae</taxon>
        <taxon>Dicyphina</taxon>
        <taxon>Nesidiocoris</taxon>
    </lineage>
</organism>
<keyword evidence="2" id="KW-1185">Reference proteome</keyword>
<accession>A0A6H5HJP4</accession>
<reference evidence="1 2" key="1">
    <citation type="submission" date="2020-02" db="EMBL/GenBank/DDBJ databases">
        <authorList>
            <person name="Ferguson B K."/>
        </authorList>
    </citation>
    <scope>NUCLEOTIDE SEQUENCE [LARGE SCALE GENOMIC DNA]</scope>
</reference>
<feature type="non-terminal residue" evidence="1">
    <location>
        <position position="116"/>
    </location>
</feature>
<evidence type="ECO:0000313" key="1">
    <source>
        <dbReference type="EMBL" id="CAB0017716.1"/>
    </source>
</evidence>
<dbReference type="AlphaFoldDB" id="A0A6H5HJP4"/>
<proteinExistence type="predicted"/>
<protein>
    <submittedName>
        <fullName evidence="1">Uncharacterized protein</fullName>
    </submittedName>
</protein>
<name>A0A6H5HJP4_9HEMI</name>
<sequence>MERLRPVDAGSETDGVHLYAELERLGKQWYNAVKSDLSEFPFFNSTKAIFRVAQQLTMQDSRSPRRPLSRPRLVESALSRWAFAVWKSKFTVPTPLYFHALNFKTRLCETGYARKQ</sequence>